<evidence type="ECO:0000256" key="1">
    <source>
        <dbReference type="SAM" id="Coils"/>
    </source>
</evidence>
<sequence>MDTSASSYPIHRSYSNTYYPDIGFQTYPEHRKYGYEGLGYQNAYPFTENRFFRGFHNRRYFPQFYQPSGFERKYFYDKDLKALNDFERAGGNKGEQVYRDIGGYKDNNSNLKNTKSNLGRYNEEAEKKISEEDKNLFKENNRFNQQGIQENHKNQNALHKKGHVVKGFKKHHHKDEDSKNEEYYDESHDEGGNTNYGGHSGSFANNAANSLQGGHNNKNYKAVDKNLGGHYQSGQHLDSSDGDRKQFFENQRRENTKAFDFKTDTNQHSLLENQELSKVYKHHPYIFPFIYR</sequence>
<comment type="caution">
    <text evidence="3">The sequence shown here is derived from an EMBL/GenBank/DDBJ whole genome shotgun (WGS) entry which is preliminary data.</text>
</comment>
<evidence type="ECO:0000313" key="4">
    <source>
        <dbReference type="Proteomes" id="UP001353858"/>
    </source>
</evidence>
<dbReference type="EMBL" id="JARPUR010000002">
    <property type="protein sequence ID" value="KAK4881193.1"/>
    <property type="molecule type" value="Genomic_DNA"/>
</dbReference>
<feature type="coiled-coil region" evidence="1">
    <location>
        <begin position="108"/>
        <end position="142"/>
    </location>
</feature>
<reference evidence="4" key="1">
    <citation type="submission" date="2023-01" db="EMBL/GenBank/DDBJ databases">
        <title>Key to firefly adult light organ development and bioluminescence: homeobox transcription factors regulate luciferase expression and transportation to peroxisome.</title>
        <authorList>
            <person name="Fu X."/>
        </authorList>
    </citation>
    <scope>NUCLEOTIDE SEQUENCE [LARGE SCALE GENOMIC DNA]</scope>
</reference>
<dbReference type="AlphaFoldDB" id="A0AAN7QJM2"/>
<feature type="compositionally biased region" description="Basic and acidic residues" evidence="2">
    <location>
        <begin position="174"/>
        <end position="191"/>
    </location>
</feature>
<proteinExistence type="predicted"/>
<feature type="region of interest" description="Disordered" evidence="2">
    <location>
        <begin position="166"/>
        <end position="243"/>
    </location>
</feature>
<keyword evidence="1" id="KW-0175">Coiled coil</keyword>
<dbReference type="Proteomes" id="UP001353858">
    <property type="component" value="Unassembled WGS sequence"/>
</dbReference>
<gene>
    <name evidence="3" type="ORF">RN001_004512</name>
</gene>
<evidence type="ECO:0000313" key="3">
    <source>
        <dbReference type="EMBL" id="KAK4881193.1"/>
    </source>
</evidence>
<dbReference type="Pfam" id="PF16009">
    <property type="entry name" value="DUF4779"/>
    <property type="match status" value="1"/>
</dbReference>
<keyword evidence="4" id="KW-1185">Reference proteome</keyword>
<protein>
    <submittedName>
        <fullName evidence="3">Uncharacterized protein</fullName>
    </submittedName>
</protein>
<evidence type="ECO:0000256" key="2">
    <source>
        <dbReference type="SAM" id="MobiDB-lite"/>
    </source>
</evidence>
<dbReference type="InterPro" id="IPR031959">
    <property type="entry name" value="DUF4779"/>
</dbReference>
<accession>A0AAN7QJM2</accession>
<feature type="compositionally biased region" description="Polar residues" evidence="2">
    <location>
        <begin position="201"/>
        <end position="219"/>
    </location>
</feature>
<organism evidence="3 4">
    <name type="scientific">Aquatica leii</name>
    <dbReference type="NCBI Taxonomy" id="1421715"/>
    <lineage>
        <taxon>Eukaryota</taxon>
        <taxon>Metazoa</taxon>
        <taxon>Ecdysozoa</taxon>
        <taxon>Arthropoda</taxon>
        <taxon>Hexapoda</taxon>
        <taxon>Insecta</taxon>
        <taxon>Pterygota</taxon>
        <taxon>Neoptera</taxon>
        <taxon>Endopterygota</taxon>
        <taxon>Coleoptera</taxon>
        <taxon>Polyphaga</taxon>
        <taxon>Elateriformia</taxon>
        <taxon>Elateroidea</taxon>
        <taxon>Lampyridae</taxon>
        <taxon>Luciolinae</taxon>
        <taxon>Aquatica</taxon>
    </lineage>
</organism>
<name>A0AAN7QJM2_9COLE</name>